<evidence type="ECO:0000313" key="2">
    <source>
        <dbReference type="EMBL" id="OUC43918.1"/>
    </source>
</evidence>
<reference evidence="2 3" key="1">
    <citation type="submission" date="2015-04" db="EMBL/GenBank/DDBJ databases">
        <title>Draft genome of the roundworm Trichinella nativa.</title>
        <authorList>
            <person name="Mitreva M."/>
        </authorList>
    </citation>
    <scope>NUCLEOTIDE SEQUENCE [LARGE SCALE GENOMIC DNA]</scope>
    <source>
        <strain evidence="2 3">ISS45</strain>
    </source>
</reference>
<evidence type="ECO:0000256" key="1">
    <source>
        <dbReference type="SAM" id="MobiDB-lite"/>
    </source>
</evidence>
<accession>A0A1Y3ELD0</accession>
<feature type="compositionally biased region" description="Low complexity" evidence="1">
    <location>
        <begin position="177"/>
        <end position="188"/>
    </location>
</feature>
<sequence>MVMWMHRIHREVEEVEVEEADQQQVDVHILETGILEMEVKYTIRRRVGKVKGEADQDVEGDRVNDGLYTLDSVPGNYCKNCSKVLQRLYEKRSHRQSIIKPENLSPWNDQPQPLTQASSDGSSSQISLHTSDAKDERSPKFYTFTNSDDSDHKVEKKHHSKNHKKNRKHKKKKTKSGHGSVSSSHQHD</sequence>
<feature type="region of interest" description="Disordered" evidence="1">
    <location>
        <begin position="96"/>
        <end position="188"/>
    </location>
</feature>
<gene>
    <name evidence="2" type="ORF">D917_09415</name>
</gene>
<dbReference type="Proteomes" id="UP000243006">
    <property type="component" value="Unassembled WGS sequence"/>
</dbReference>
<comment type="caution">
    <text evidence="2">The sequence shown here is derived from an EMBL/GenBank/DDBJ whole genome shotgun (WGS) entry which is preliminary data.</text>
</comment>
<feature type="compositionally biased region" description="Low complexity" evidence="1">
    <location>
        <begin position="118"/>
        <end position="127"/>
    </location>
</feature>
<protein>
    <submittedName>
        <fullName evidence="2">Uncharacterized protein</fullName>
    </submittedName>
</protein>
<dbReference type="AlphaFoldDB" id="A0A1Y3ELD0"/>
<dbReference type="EMBL" id="LVZM01013911">
    <property type="protein sequence ID" value="OUC43918.1"/>
    <property type="molecule type" value="Genomic_DNA"/>
</dbReference>
<organism evidence="2 3">
    <name type="scientific">Trichinella nativa</name>
    <dbReference type="NCBI Taxonomy" id="6335"/>
    <lineage>
        <taxon>Eukaryota</taxon>
        <taxon>Metazoa</taxon>
        <taxon>Ecdysozoa</taxon>
        <taxon>Nematoda</taxon>
        <taxon>Enoplea</taxon>
        <taxon>Dorylaimia</taxon>
        <taxon>Trichinellida</taxon>
        <taxon>Trichinellidae</taxon>
        <taxon>Trichinella</taxon>
    </lineage>
</organism>
<name>A0A1Y3ELD0_9BILA</name>
<feature type="compositionally biased region" description="Basic residues" evidence="1">
    <location>
        <begin position="155"/>
        <end position="176"/>
    </location>
</feature>
<evidence type="ECO:0000313" key="3">
    <source>
        <dbReference type="Proteomes" id="UP000243006"/>
    </source>
</evidence>
<feature type="compositionally biased region" description="Polar residues" evidence="1">
    <location>
        <begin position="105"/>
        <end position="117"/>
    </location>
</feature>
<proteinExistence type="predicted"/>